<evidence type="ECO:0008006" key="3">
    <source>
        <dbReference type="Google" id="ProtNLM"/>
    </source>
</evidence>
<evidence type="ECO:0000313" key="1">
    <source>
        <dbReference type="EMBL" id="RLE07668.1"/>
    </source>
</evidence>
<dbReference type="PANTHER" id="PTHR39517">
    <property type="entry name" value="SLL0192 PROTEIN"/>
    <property type="match status" value="1"/>
</dbReference>
<dbReference type="Proteomes" id="UP000279422">
    <property type="component" value="Unassembled WGS sequence"/>
</dbReference>
<comment type="caution">
    <text evidence="1">The sequence shown here is derived from an EMBL/GenBank/DDBJ whole genome shotgun (WGS) entry which is preliminary data.</text>
</comment>
<organism evidence="1 2">
    <name type="scientific">Aerophobetes bacterium</name>
    <dbReference type="NCBI Taxonomy" id="2030807"/>
    <lineage>
        <taxon>Bacteria</taxon>
        <taxon>Candidatus Aerophobota</taxon>
    </lineage>
</organism>
<name>A0A497E2K9_UNCAE</name>
<protein>
    <recommendedName>
        <fullName evidence="3">Lipid-A-disaccharide synthase</fullName>
    </recommendedName>
</protein>
<sequence length="406" mass="44555">MRLALAKKILFLSNGHGEDAIGAAIIENLLKMGDLSCLDIKAMPLVGRGNSYARLGIRVLGPCQEMPSGGFMRAGLSFLWKDLKAGWLRMLRKYVNTLKMEQDSTTLMVCVGDVFLLLLAGLFGKRPIIFLPTAKSDYIGGHYRIEKWLMRRLCKLVIARDERTASSLRSSGINAIYVGNAMMDCLRITGENFETEPGSPVIGILPGSRKEAYDNLMTILDGVAIIAEKLFPQKAHFLLCLASSLELKKMELVLLKKKDWAMKEAPAEKKRKGIIAYLVSEKGIIVKIVEDRFFGDVLNCSKVIIGTSGMANEQAVGLGKPVVAFSGKGAQITKRFLRVQRKLLGGAVFIVESNGSAVAEKVCFLLHHPEELRKVKKVGEERMGRGGAAEKIARLILSFPSSPLSS</sequence>
<dbReference type="InterPro" id="IPR019994">
    <property type="entry name" value="Lipid-A-disac_synthase-rel_put"/>
</dbReference>
<evidence type="ECO:0000313" key="2">
    <source>
        <dbReference type="Proteomes" id="UP000279422"/>
    </source>
</evidence>
<dbReference type="AlphaFoldDB" id="A0A497E2K9"/>
<dbReference type="EMBL" id="QMPZ01000150">
    <property type="protein sequence ID" value="RLE07668.1"/>
    <property type="molecule type" value="Genomic_DNA"/>
</dbReference>
<dbReference type="Gene3D" id="3.40.50.2000">
    <property type="entry name" value="Glycogen Phosphorylase B"/>
    <property type="match status" value="2"/>
</dbReference>
<dbReference type="SUPFAM" id="SSF53756">
    <property type="entry name" value="UDP-Glycosyltransferase/glycogen phosphorylase"/>
    <property type="match status" value="1"/>
</dbReference>
<proteinExistence type="predicted"/>
<accession>A0A497E2K9</accession>
<gene>
    <name evidence="1" type="ORF">DRJ00_07720</name>
</gene>
<dbReference type="PANTHER" id="PTHR39517:SF1">
    <property type="entry name" value="LIPID-A-DISACCHARIDE SYNTHASE"/>
    <property type="match status" value="1"/>
</dbReference>
<dbReference type="NCBIfam" id="TIGR03492">
    <property type="entry name" value="lipid-A-disaccharide synthase-related protein"/>
    <property type="match status" value="1"/>
</dbReference>
<reference evidence="1 2" key="1">
    <citation type="submission" date="2018-06" db="EMBL/GenBank/DDBJ databases">
        <title>Extensive metabolic versatility and redundancy in microbially diverse, dynamic hydrothermal sediments.</title>
        <authorList>
            <person name="Dombrowski N."/>
            <person name="Teske A."/>
            <person name="Baker B.J."/>
        </authorList>
    </citation>
    <scope>NUCLEOTIDE SEQUENCE [LARGE SCALE GENOMIC DNA]</scope>
    <source>
        <strain evidence="1">B47_G16</strain>
    </source>
</reference>